<dbReference type="PANTHER" id="PTHR43685">
    <property type="entry name" value="GLYCOSYLTRANSFERASE"/>
    <property type="match status" value="1"/>
</dbReference>
<keyword evidence="3" id="KW-0808">Transferase</keyword>
<dbReference type="InterPro" id="IPR050834">
    <property type="entry name" value="Glycosyltransf_2"/>
</dbReference>
<dbReference type="GO" id="GO:0008757">
    <property type="term" value="F:S-adenosylmethionine-dependent methyltransferase activity"/>
    <property type="evidence" value="ECO:0007669"/>
    <property type="project" value="InterPro"/>
</dbReference>
<protein>
    <submittedName>
        <fullName evidence="3">Glycosyltransferase involved in cell wall biosynthesis/SAM-dependent methyltransferase</fullName>
    </submittedName>
</protein>
<evidence type="ECO:0000313" key="4">
    <source>
        <dbReference type="Proteomes" id="UP000565576"/>
    </source>
</evidence>
<dbReference type="GO" id="GO:0032259">
    <property type="term" value="P:methylation"/>
    <property type="evidence" value="ECO:0007669"/>
    <property type="project" value="UniProtKB-KW"/>
</dbReference>
<dbReference type="RefSeq" id="WP_184703004.1">
    <property type="nucleotide sequence ID" value="NZ_JACHBG010000002.1"/>
</dbReference>
<dbReference type="SUPFAM" id="SSF53448">
    <property type="entry name" value="Nucleotide-diphospho-sugar transferases"/>
    <property type="match status" value="1"/>
</dbReference>
<dbReference type="InterPro" id="IPR029044">
    <property type="entry name" value="Nucleotide-diphossugar_trans"/>
</dbReference>
<evidence type="ECO:0000313" key="3">
    <source>
        <dbReference type="EMBL" id="MBB6484160.1"/>
    </source>
</evidence>
<organism evidence="3 4">
    <name type="scientific">Rhizobium lusitanum</name>
    <dbReference type="NCBI Taxonomy" id="293958"/>
    <lineage>
        <taxon>Bacteria</taxon>
        <taxon>Pseudomonadati</taxon>
        <taxon>Pseudomonadota</taxon>
        <taxon>Alphaproteobacteria</taxon>
        <taxon>Hyphomicrobiales</taxon>
        <taxon>Rhizobiaceae</taxon>
        <taxon>Rhizobium/Agrobacterium group</taxon>
        <taxon>Rhizobium</taxon>
    </lineage>
</organism>
<dbReference type="InterPro" id="IPR001173">
    <property type="entry name" value="Glyco_trans_2-like"/>
</dbReference>
<dbReference type="Proteomes" id="UP000565576">
    <property type="component" value="Unassembled WGS sequence"/>
</dbReference>
<dbReference type="SUPFAM" id="SSF53335">
    <property type="entry name" value="S-adenosyl-L-methionine-dependent methyltransferases"/>
    <property type="match status" value="2"/>
</dbReference>
<keyword evidence="3" id="KW-0489">Methyltransferase</keyword>
<dbReference type="PANTHER" id="PTHR43685:SF11">
    <property type="entry name" value="GLYCOSYLTRANSFERASE TAGX-RELATED"/>
    <property type="match status" value="1"/>
</dbReference>
<feature type="domain" description="Glycosyltransferase 2-like" evidence="1">
    <location>
        <begin position="276"/>
        <end position="446"/>
    </location>
</feature>
<dbReference type="InterPro" id="IPR013216">
    <property type="entry name" value="Methyltransf_11"/>
</dbReference>
<gene>
    <name evidence="3" type="ORF">GGD46_001426</name>
</gene>
<sequence length="598" mass="67984">MQSNSCCPVCRMNGYGFQPLPSYYADNLRAHGWPHGLDNFETLNVAAYTCPNCLSNDRDRLYTLFLERVFSHLDKTQTYTFLEFAPAALFSRWVKSHPFISYRSCDLYMPEADDKADIHALPYADNTYDFILCSHILEHVEDPVKAVSELRRVLKPGGFAIIMAPILLSIDKTYENPAAVTPADRWRHFGQDDHVRIFSKSGFRDTLTRGGVTLSEYPILEMVSEEQAAAYGINKRSVIYLGMKEVVSAAATTSTPEHKTEVLGGVPATSTRPKVSVVIPAYNHEKYVVEAVESVLGQSYQDFELLIMDDGSTDATPQVLRRYAGNPKVKLFLFEKNRGAAYSHNHGIVESRGEYIALLNSDDVWEPNKLAEQVAFLDAHPQIAAVFTPASFIGEQSQPLADHQHHLGRIFDQPNRTRHEWLRFFFVRNALCHPSSLVRRECYEELGLYDPRFGNLPDYEMWIRLCLKHEIHVMPKPLVRFRIRDGEAQASAPSSAGSHRWRLEHKQLAKHYLAIPSIADFNLIFPENAGNRFDDARLIPFYLADLILSQNVNPHTRDFAFETLYDFMASDENRSLVESIHGFQMKNFLNLTGGKPAN</sequence>
<feature type="domain" description="Methyltransferase type 11" evidence="2">
    <location>
        <begin position="115"/>
        <end position="162"/>
    </location>
</feature>
<dbReference type="Gene3D" id="3.90.550.10">
    <property type="entry name" value="Spore Coat Polysaccharide Biosynthesis Protein SpsA, Chain A"/>
    <property type="match status" value="1"/>
</dbReference>
<dbReference type="Gene3D" id="3.40.50.150">
    <property type="entry name" value="Vaccinia Virus protein VP39"/>
    <property type="match status" value="1"/>
</dbReference>
<accession>A0A7X0INH1</accession>
<dbReference type="Pfam" id="PF00535">
    <property type="entry name" value="Glycos_transf_2"/>
    <property type="match status" value="1"/>
</dbReference>
<dbReference type="CDD" id="cd02440">
    <property type="entry name" value="AdoMet_MTases"/>
    <property type="match status" value="1"/>
</dbReference>
<dbReference type="EMBL" id="JACHBG010000002">
    <property type="protein sequence ID" value="MBB6484160.1"/>
    <property type="molecule type" value="Genomic_DNA"/>
</dbReference>
<name>A0A7X0INH1_9HYPH</name>
<evidence type="ECO:0000259" key="1">
    <source>
        <dbReference type="Pfam" id="PF00535"/>
    </source>
</evidence>
<dbReference type="AlphaFoldDB" id="A0A7X0INH1"/>
<dbReference type="Pfam" id="PF08241">
    <property type="entry name" value="Methyltransf_11"/>
    <property type="match status" value="1"/>
</dbReference>
<reference evidence="3 4" key="1">
    <citation type="submission" date="2020-08" db="EMBL/GenBank/DDBJ databases">
        <title>Genomic Encyclopedia of Type Strains, Phase IV (KMG-V): Genome sequencing to study the core and pangenomes of soil and plant-associated prokaryotes.</title>
        <authorList>
            <person name="Whitman W."/>
        </authorList>
    </citation>
    <scope>NUCLEOTIDE SEQUENCE [LARGE SCALE GENOMIC DNA]</scope>
    <source>
        <strain evidence="3 4">SEMIA 4060</strain>
    </source>
</reference>
<dbReference type="InterPro" id="IPR029063">
    <property type="entry name" value="SAM-dependent_MTases_sf"/>
</dbReference>
<comment type="caution">
    <text evidence="3">The sequence shown here is derived from an EMBL/GenBank/DDBJ whole genome shotgun (WGS) entry which is preliminary data.</text>
</comment>
<evidence type="ECO:0000259" key="2">
    <source>
        <dbReference type="Pfam" id="PF08241"/>
    </source>
</evidence>
<proteinExistence type="predicted"/>